<keyword evidence="2" id="KW-1185">Reference proteome</keyword>
<dbReference type="AlphaFoldDB" id="A0A560DPE4"/>
<evidence type="ECO:0000313" key="2">
    <source>
        <dbReference type="Proteomes" id="UP000319949"/>
    </source>
</evidence>
<sequence>MMQPDIPASQKPPCIPTLPSTQLNIVTLIDVVGTLRTGSVTGNTGLMDNGGESTGKGTNALRTVCRQGQVLNWLVYCTDMEKRPDGSWPLFARVVNIVFILSDNTPQYRKICNDLKIYGGPDKVRSPWTPSYYYWAGSIVPDLEPGLYPYRLVLECDTIDRSRKCYFNLDGPILEVVPLDGHAKLNAKEDLHQ</sequence>
<evidence type="ECO:0008006" key="3">
    <source>
        <dbReference type="Google" id="ProtNLM"/>
    </source>
</evidence>
<reference evidence="1 2" key="1">
    <citation type="submission" date="2019-06" db="EMBL/GenBank/DDBJ databases">
        <title>Genomic Encyclopedia of Type Strains, Phase IV (KMG-V): Genome sequencing to study the core and pangenomes of soil and plant-associated prokaryotes.</title>
        <authorList>
            <person name="Whitman W."/>
        </authorList>
    </citation>
    <scope>NUCLEOTIDE SEQUENCE [LARGE SCALE GENOMIC DNA]</scope>
    <source>
        <strain evidence="1 2">BR 510</strain>
    </source>
</reference>
<organism evidence="1 2">
    <name type="scientific">Bradyrhizobium stylosanthis</name>
    <dbReference type="NCBI Taxonomy" id="1803665"/>
    <lineage>
        <taxon>Bacteria</taxon>
        <taxon>Pseudomonadati</taxon>
        <taxon>Pseudomonadota</taxon>
        <taxon>Alphaproteobacteria</taxon>
        <taxon>Hyphomicrobiales</taxon>
        <taxon>Nitrobacteraceae</taxon>
        <taxon>Bradyrhizobium</taxon>
    </lineage>
</organism>
<evidence type="ECO:0000313" key="1">
    <source>
        <dbReference type="EMBL" id="TWA98994.1"/>
    </source>
</evidence>
<name>A0A560DPE4_9BRAD</name>
<dbReference type="RefSeq" id="WP_145665444.1">
    <property type="nucleotide sequence ID" value="NZ_LVEM01000003.1"/>
</dbReference>
<protein>
    <recommendedName>
        <fullName evidence="3">Inclusion body protein</fullName>
    </recommendedName>
</protein>
<dbReference type="Proteomes" id="UP000319949">
    <property type="component" value="Unassembled WGS sequence"/>
</dbReference>
<gene>
    <name evidence="1" type="ORF">FBZ96_105673</name>
</gene>
<accession>A0A560DPE4</accession>
<dbReference type="EMBL" id="VITK01000005">
    <property type="protein sequence ID" value="TWA98994.1"/>
    <property type="molecule type" value="Genomic_DNA"/>
</dbReference>
<proteinExistence type="predicted"/>
<comment type="caution">
    <text evidence="1">The sequence shown here is derived from an EMBL/GenBank/DDBJ whole genome shotgun (WGS) entry which is preliminary data.</text>
</comment>
<dbReference type="OrthoDB" id="3469892at2"/>
<dbReference type="STRING" id="1803665.GCA_001641335_05463"/>